<accession>A0A9W8Y9J3</accession>
<keyword evidence="6" id="KW-0539">Nucleus</keyword>
<dbReference type="GO" id="GO:0003677">
    <property type="term" value="F:DNA binding"/>
    <property type="evidence" value="ECO:0007669"/>
    <property type="project" value="UniProtKB-KW"/>
</dbReference>
<evidence type="ECO:0000256" key="4">
    <source>
        <dbReference type="ARBA" id="ARBA00023125"/>
    </source>
</evidence>
<dbReference type="OrthoDB" id="2593732at2759"/>
<dbReference type="InterPro" id="IPR052360">
    <property type="entry name" value="Transcr_Regulatory_Proteins"/>
</dbReference>
<dbReference type="PANTHER" id="PTHR36206">
    <property type="entry name" value="ASPERCRYPTIN BIOSYNTHESIS CLUSTER-SPECIFIC TRANSCRIPTION REGULATOR ATNN-RELATED"/>
    <property type="match status" value="1"/>
</dbReference>
<feature type="compositionally biased region" description="Low complexity" evidence="7">
    <location>
        <begin position="280"/>
        <end position="297"/>
    </location>
</feature>
<dbReference type="Proteomes" id="UP001140560">
    <property type="component" value="Unassembled WGS sequence"/>
</dbReference>
<dbReference type="InterPro" id="IPR021858">
    <property type="entry name" value="Fun_TF"/>
</dbReference>
<evidence type="ECO:0000256" key="2">
    <source>
        <dbReference type="ARBA" id="ARBA00022833"/>
    </source>
</evidence>
<evidence type="ECO:0000256" key="3">
    <source>
        <dbReference type="ARBA" id="ARBA00023015"/>
    </source>
</evidence>
<evidence type="ECO:0000256" key="1">
    <source>
        <dbReference type="ARBA" id="ARBA00022723"/>
    </source>
</evidence>
<keyword evidence="4" id="KW-0238">DNA-binding</keyword>
<comment type="caution">
    <text evidence="8">The sequence shown here is derived from an EMBL/GenBank/DDBJ whole genome shotgun (WGS) entry which is preliminary data.</text>
</comment>
<dbReference type="PANTHER" id="PTHR36206:SF4">
    <property type="entry name" value="HYPOTHETICAL CONSERVED PROTEIN (EUROFUNG)-RELATED"/>
    <property type="match status" value="1"/>
</dbReference>
<dbReference type="EMBL" id="JAPEUY010000007">
    <property type="protein sequence ID" value="KAJ4371156.1"/>
    <property type="molecule type" value="Genomic_DNA"/>
</dbReference>
<keyword evidence="3" id="KW-0805">Transcription regulation</keyword>
<reference evidence="8" key="1">
    <citation type="submission" date="2022-10" db="EMBL/GenBank/DDBJ databases">
        <title>Tapping the CABI collections for fungal endophytes: first genome assemblies for Collariella, Neodidymelliopsis, Ascochyta clinopodiicola, Didymella pomorum, Didymosphaeria variabile, Neocosmospora piperis and Neocucurbitaria cava.</title>
        <authorList>
            <person name="Hill R."/>
        </authorList>
    </citation>
    <scope>NUCLEOTIDE SEQUENCE</scope>
    <source>
        <strain evidence="8">IMI 356814</strain>
    </source>
</reference>
<keyword evidence="2" id="KW-0862">Zinc</keyword>
<protein>
    <submittedName>
        <fullName evidence="8">Uncharacterized protein</fullName>
    </submittedName>
</protein>
<proteinExistence type="predicted"/>
<gene>
    <name evidence="8" type="ORF">N0V83_004372</name>
</gene>
<organism evidence="8 9">
    <name type="scientific">Neocucurbitaria cava</name>
    <dbReference type="NCBI Taxonomy" id="798079"/>
    <lineage>
        <taxon>Eukaryota</taxon>
        <taxon>Fungi</taxon>
        <taxon>Dikarya</taxon>
        <taxon>Ascomycota</taxon>
        <taxon>Pezizomycotina</taxon>
        <taxon>Dothideomycetes</taxon>
        <taxon>Pleosporomycetidae</taxon>
        <taxon>Pleosporales</taxon>
        <taxon>Pleosporineae</taxon>
        <taxon>Cucurbitariaceae</taxon>
        <taxon>Neocucurbitaria</taxon>
    </lineage>
</organism>
<sequence length="372" mass="40843">MEASSNPEYPDRCTSTGRKCDGYTQDASFGFEALVPSQLGSVRTSIPILSGLGDSVIYLEFYHHCASPTLASNFDREFWSHTVLQMAYSEPSVRHALIALSYLVKTMPGSLKHARSIPGVDSHTTLLVHYNKAVRSLVERATQSSQSVEVGLITCLLFICIEFLRGDYLVAFTHLQNGLKIIAEWQQTPQQVPNDDLHYRAHLLTCHESWLQAMKVLENGGNLSKQDSLVASSLRLSHYATYIALAGATDIYQMSFDAHIADFEALNHHARIVLDSMNLPSSSPGTPTTSPSSSASSDPKDPAAHFTFEIALIPPLVSKSFHLTISNDLLKDPPYSTSLQFAAVAPRQGANRSLFSHGIRHAKPFGTPNNML</sequence>
<evidence type="ECO:0000313" key="8">
    <source>
        <dbReference type="EMBL" id="KAJ4371156.1"/>
    </source>
</evidence>
<keyword evidence="9" id="KW-1185">Reference proteome</keyword>
<dbReference type="Pfam" id="PF11951">
    <property type="entry name" value="Fungal_trans_2"/>
    <property type="match status" value="1"/>
</dbReference>
<dbReference type="AlphaFoldDB" id="A0A9W8Y9J3"/>
<evidence type="ECO:0000313" key="9">
    <source>
        <dbReference type="Proteomes" id="UP001140560"/>
    </source>
</evidence>
<keyword evidence="5" id="KW-0804">Transcription</keyword>
<evidence type="ECO:0000256" key="5">
    <source>
        <dbReference type="ARBA" id="ARBA00023163"/>
    </source>
</evidence>
<keyword evidence="1" id="KW-0479">Metal-binding</keyword>
<evidence type="ECO:0000256" key="6">
    <source>
        <dbReference type="ARBA" id="ARBA00023242"/>
    </source>
</evidence>
<feature type="region of interest" description="Disordered" evidence="7">
    <location>
        <begin position="277"/>
        <end position="301"/>
    </location>
</feature>
<name>A0A9W8Y9J3_9PLEO</name>
<dbReference type="GO" id="GO:0046872">
    <property type="term" value="F:metal ion binding"/>
    <property type="evidence" value="ECO:0007669"/>
    <property type="project" value="UniProtKB-KW"/>
</dbReference>
<evidence type="ECO:0000256" key="7">
    <source>
        <dbReference type="SAM" id="MobiDB-lite"/>
    </source>
</evidence>